<dbReference type="GO" id="GO:0071944">
    <property type="term" value="C:cell periphery"/>
    <property type="evidence" value="ECO:0007669"/>
    <property type="project" value="UniProtKB-ARBA"/>
</dbReference>
<dbReference type="InterPro" id="IPR051694">
    <property type="entry name" value="Immunoregulatory_rcpt-like"/>
</dbReference>
<evidence type="ECO:0000256" key="1">
    <source>
        <dbReference type="ARBA" id="ARBA00004167"/>
    </source>
</evidence>
<reference evidence="8" key="1">
    <citation type="journal article" date="2023" name="IMA Fungus">
        <title>Comparative genomic study of the Penicillium genus elucidates a diverse pangenome and 15 lateral gene transfer events.</title>
        <authorList>
            <person name="Petersen C."/>
            <person name="Sorensen T."/>
            <person name="Nielsen M.R."/>
            <person name="Sondergaard T.E."/>
            <person name="Sorensen J.L."/>
            <person name="Fitzpatrick D.A."/>
            <person name="Frisvad J.C."/>
            <person name="Nielsen K.L."/>
        </authorList>
    </citation>
    <scope>NUCLEOTIDE SEQUENCE</scope>
    <source>
        <strain evidence="8">IBT 12815</strain>
    </source>
</reference>
<comment type="subcellular location">
    <subcellularLocation>
        <location evidence="1">Membrane</location>
        <topology evidence="1">Single-pass membrane protein</topology>
    </subcellularLocation>
</comment>
<evidence type="ECO:0008006" key="10">
    <source>
        <dbReference type="Google" id="ProtNLM"/>
    </source>
</evidence>
<keyword evidence="3 6" id="KW-1133">Transmembrane helix</keyword>
<comment type="caution">
    <text evidence="8">The sequence shown here is derived from an EMBL/GenBank/DDBJ whole genome shotgun (WGS) entry which is preliminary data.</text>
</comment>
<dbReference type="AlphaFoldDB" id="A0AAD6GU23"/>
<keyword evidence="4 6" id="KW-0472">Membrane</keyword>
<proteinExistence type="predicted"/>
<dbReference type="GO" id="GO:0016020">
    <property type="term" value="C:membrane"/>
    <property type="evidence" value="ECO:0007669"/>
    <property type="project" value="UniProtKB-SubCell"/>
</dbReference>
<name>A0AAD6GU23_9EURO</name>
<reference evidence="8" key="2">
    <citation type="submission" date="2023-01" db="EMBL/GenBank/DDBJ databases">
        <authorList>
            <person name="Petersen C."/>
        </authorList>
    </citation>
    <scope>NUCLEOTIDE SEQUENCE</scope>
    <source>
        <strain evidence="8">IBT 12815</strain>
    </source>
</reference>
<dbReference type="RefSeq" id="XP_056747814.1">
    <property type="nucleotide sequence ID" value="XM_056902527.1"/>
</dbReference>
<keyword evidence="9" id="KW-1185">Reference proteome</keyword>
<sequence>MSTLVLLYFLHLSIAAAGNGFTYPPTSGDTGEYVSNLAFTVGQKISLKWTLESDNPVDFWLLQDTSGDGNGCPLSYSRLCHRITQNAPNNGSFPWVVNRMDMTTSDIYYIAAFYSTTQGFNTHYFNITDPSSRNTISTTSSPSSATSSSSASDANTVATAPSHSGSSSSTAVGAIAGGVVGGVVGISIIVVLAFMLYKAKRKTRSPGFPQNGLVEEPAPQDQSSEDSGMPGFYVLKPEMDGTSRSYELPS</sequence>
<organism evidence="8 9">
    <name type="scientific">Penicillium hordei</name>
    <dbReference type="NCBI Taxonomy" id="40994"/>
    <lineage>
        <taxon>Eukaryota</taxon>
        <taxon>Fungi</taxon>
        <taxon>Dikarya</taxon>
        <taxon>Ascomycota</taxon>
        <taxon>Pezizomycotina</taxon>
        <taxon>Eurotiomycetes</taxon>
        <taxon>Eurotiomycetidae</taxon>
        <taxon>Eurotiales</taxon>
        <taxon>Aspergillaceae</taxon>
        <taxon>Penicillium</taxon>
    </lineage>
</organism>
<dbReference type="GeneID" id="81592769"/>
<keyword evidence="2 6" id="KW-0812">Transmembrane</keyword>
<evidence type="ECO:0000313" key="9">
    <source>
        <dbReference type="Proteomes" id="UP001213799"/>
    </source>
</evidence>
<keyword evidence="7" id="KW-0732">Signal</keyword>
<accession>A0AAD6GU23</accession>
<dbReference type="PANTHER" id="PTHR15549">
    <property type="entry name" value="PAIRED IMMUNOGLOBULIN-LIKE TYPE 2 RECEPTOR"/>
    <property type="match status" value="1"/>
</dbReference>
<evidence type="ECO:0000256" key="3">
    <source>
        <dbReference type="ARBA" id="ARBA00022989"/>
    </source>
</evidence>
<feature type="chain" id="PRO_5042259156" description="Mid2 domain-containing protein" evidence="7">
    <location>
        <begin position="19"/>
        <end position="250"/>
    </location>
</feature>
<evidence type="ECO:0000256" key="4">
    <source>
        <dbReference type="ARBA" id="ARBA00023136"/>
    </source>
</evidence>
<feature type="transmembrane region" description="Helical" evidence="6">
    <location>
        <begin position="171"/>
        <end position="197"/>
    </location>
</feature>
<evidence type="ECO:0000256" key="5">
    <source>
        <dbReference type="SAM" id="MobiDB-lite"/>
    </source>
</evidence>
<evidence type="ECO:0000256" key="2">
    <source>
        <dbReference type="ARBA" id="ARBA00022692"/>
    </source>
</evidence>
<evidence type="ECO:0000313" key="8">
    <source>
        <dbReference type="EMBL" id="KAJ5588795.1"/>
    </source>
</evidence>
<feature type="region of interest" description="Disordered" evidence="5">
    <location>
        <begin position="131"/>
        <end position="169"/>
    </location>
</feature>
<dbReference type="EMBL" id="JAQJAE010000006">
    <property type="protein sequence ID" value="KAJ5588795.1"/>
    <property type="molecule type" value="Genomic_DNA"/>
</dbReference>
<feature type="region of interest" description="Disordered" evidence="5">
    <location>
        <begin position="203"/>
        <end position="250"/>
    </location>
</feature>
<dbReference type="Proteomes" id="UP001213799">
    <property type="component" value="Unassembled WGS sequence"/>
</dbReference>
<gene>
    <name evidence="8" type="ORF">N7537_011473</name>
</gene>
<feature type="signal peptide" evidence="7">
    <location>
        <begin position="1"/>
        <end position="18"/>
    </location>
</feature>
<evidence type="ECO:0000256" key="7">
    <source>
        <dbReference type="SAM" id="SignalP"/>
    </source>
</evidence>
<evidence type="ECO:0000256" key="6">
    <source>
        <dbReference type="SAM" id="Phobius"/>
    </source>
</evidence>
<protein>
    <recommendedName>
        <fullName evidence="10">Mid2 domain-containing protein</fullName>
    </recommendedName>
</protein>